<dbReference type="PROSITE" id="PS00108">
    <property type="entry name" value="PROTEIN_KINASE_ST"/>
    <property type="match status" value="1"/>
</dbReference>
<dbReference type="EC" id="2.7.11.1" evidence="13"/>
<feature type="region of interest" description="Disordered" evidence="16">
    <location>
        <begin position="812"/>
        <end position="837"/>
    </location>
</feature>
<evidence type="ECO:0000256" key="12">
    <source>
        <dbReference type="ARBA" id="ARBA00048679"/>
    </source>
</evidence>
<dbReference type="FunFam" id="1.10.510.10:FF:000060">
    <property type="entry name" value="G-type lectin S-receptor-like serine/threonine-protein kinase"/>
    <property type="match status" value="1"/>
</dbReference>
<feature type="binding site" evidence="15">
    <location>
        <position position="549"/>
    </location>
    <ligand>
        <name>ATP</name>
        <dbReference type="ChEBI" id="CHEBI:30616"/>
    </ligand>
</feature>
<evidence type="ECO:0000259" key="21">
    <source>
        <dbReference type="PROSITE" id="PS50927"/>
    </source>
</evidence>
<dbReference type="PIRSF" id="PIRSF000641">
    <property type="entry name" value="SRK"/>
    <property type="match status" value="1"/>
</dbReference>
<dbReference type="SUPFAM" id="SSF51110">
    <property type="entry name" value="alpha-D-mannose-specific plant lectins"/>
    <property type="match status" value="1"/>
</dbReference>
<sequence length="837" mass="93960">MKISTILIIFLCSSPVFATSTDTLTTNDSLKINQTLISSSVKFEMGFFNRGNPKKYYLGIWYKDIPAENIIVWVANRDSPLLSESSYLKLGNKSNILLFNGGNFVNWKTHESNGVNPILQLLDSGNLVIREAGDPNPDNFIWQSFDYPTDTLIPGQKLGWNLKTGLDLFLTSWRGSDDPGVGNFTFSLDYHGDPEIYMRDDNEIIYRSGPWVGQRFSGVPEMKSGDNGFNFNFVRTPNEIYYIFELPPDDRIKSRLIVTYDGYLQRWTRNVGSNQWTKFWFARGDQCDDYRVCGPYAICNTSDIFVCQCPQGFRTENPSAWNLGDGVGGCIRDTQLDCESDGFLTVYNIKLPETTTAYMDVTLNLDQCRDLCKRNCNCTAFASADFVQGVGSGCVIWTDYLTDMRDYVDGGQTFYMRLAAADLGGALTPASPRALAPAGPHLGPPLFSGNKKKTEIIIGVTAVSGIATLVAIVYFLCRRKAKKAEKNITASDIFNGNQSLDKFEELPLFKFDELAAATSNFQESSKIGRGGFGLVYRGTLEDGQEVAIKRLSGTSRQGVEEFMNEVLLISKLQHRNLVKLLGCCVERQERMLVYDYMPNKSLDAFIFDPKKKGILDWKKCYTIIEGICRGLLYLHRDSRLKIIHRDLKAANILLDENLNPKISDFGMARIFGASQSEADTTRVVGTYGYMPPEYAIEGRFSEKSDVFSFGVLLLEIITGKRTRWHDESSLSLLGYVWKQWTENNVISLIDPVLAYQGFEAEISKCIHIGLLCVQEYAQDRPDISAVILHLSALDTASFQKPKPPGFTRFMRDTSSTSTQSHETSSMNRLSITNISGR</sequence>
<dbReference type="InterPro" id="IPR024171">
    <property type="entry name" value="SRK-like_kinase"/>
</dbReference>
<gene>
    <name evidence="23" type="ORF">RND81_07G138100</name>
</gene>
<evidence type="ECO:0000256" key="7">
    <source>
        <dbReference type="ARBA" id="ARBA00022777"/>
    </source>
</evidence>
<feature type="domain" description="Bulb-type lectin" evidence="21">
    <location>
        <begin position="21"/>
        <end position="142"/>
    </location>
</feature>
<comment type="catalytic activity">
    <reaction evidence="12 13">
        <text>L-seryl-[protein] + ATP = O-phospho-L-seryl-[protein] + ADP + H(+)</text>
        <dbReference type="Rhea" id="RHEA:17989"/>
        <dbReference type="Rhea" id="RHEA-COMP:9863"/>
        <dbReference type="Rhea" id="RHEA-COMP:11604"/>
        <dbReference type="ChEBI" id="CHEBI:15378"/>
        <dbReference type="ChEBI" id="CHEBI:29999"/>
        <dbReference type="ChEBI" id="CHEBI:30616"/>
        <dbReference type="ChEBI" id="CHEBI:83421"/>
        <dbReference type="ChEBI" id="CHEBI:456216"/>
        <dbReference type="EC" id="2.7.11.1"/>
    </reaction>
</comment>
<dbReference type="SUPFAM" id="SSF56112">
    <property type="entry name" value="Protein kinase-like (PK-like)"/>
    <property type="match status" value="1"/>
</dbReference>
<keyword evidence="7 13" id="KW-0418">Kinase</keyword>
<feature type="compositionally biased region" description="Polar residues" evidence="16">
    <location>
        <begin position="826"/>
        <end position="837"/>
    </location>
</feature>
<dbReference type="SMART" id="SM00220">
    <property type="entry name" value="S_TKc"/>
    <property type="match status" value="1"/>
</dbReference>
<keyword evidence="17" id="KW-1133">Transmembrane helix</keyword>
<keyword evidence="6 13" id="KW-0547">Nucleotide-binding</keyword>
<dbReference type="Gene3D" id="2.90.10.10">
    <property type="entry name" value="Bulb-type lectin domain"/>
    <property type="match status" value="1"/>
</dbReference>
<dbReference type="InterPro" id="IPR036426">
    <property type="entry name" value="Bulb-type_lectin_dom_sf"/>
</dbReference>
<dbReference type="PROSITE" id="PS50948">
    <property type="entry name" value="PAN"/>
    <property type="match status" value="1"/>
</dbReference>
<dbReference type="GO" id="GO:0004674">
    <property type="term" value="F:protein serine/threonine kinase activity"/>
    <property type="evidence" value="ECO:0007669"/>
    <property type="project" value="UniProtKB-KW"/>
</dbReference>
<dbReference type="FunFam" id="3.30.200.20:FF:000195">
    <property type="entry name" value="G-type lectin S-receptor-like serine/threonine-protein kinase"/>
    <property type="match status" value="1"/>
</dbReference>
<keyword evidence="8 13" id="KW-0067">ATP-binding</keyword>
<evidence type="ECO:0000256" key="17">
    <source>
        <dbReference type="SAM" id="Phobius"/>
    </source>
</evidence>
<dbReference type="SMART" id="SM00108">
    <property type="entry name" value="B_lectin"/>
    <property type="match status" value="1"/>
</dbReference>
<feature type="domain" description="EGF-like" evidence="20">
    <location>
        <begin position="283"/>
        <end position="319"/>
    </location>
</feature>
<dbReference type="Pfam" id="PF08276">
    <property type="entry name" value="PAN_2"/>
    <property type="match status" value="1"/>
</dbReference>
<feature type="chain" id="PRO_5043799863" description="Receptor-like serine/threonine-protein kinase" evidence="18">
    <location>
        <begin position="19"/>
        <end position="837"/>
    </location>
</feature>
<dbReference type="PROSITE" id="PS50011">
    <property type="entry name" value="PROTEIN_KINASE_DOM"/>
    <property type="match status" value="1"/>
</dbReference>
<dbReference type="Pfam" id="PF00954">
    <property type="entry name" value="S_locus_glycop"/>
    <property type="match status" value="1"/>
</dbReference>
<evidence type="ECO:0000256" key="5">
    <source>
        <dbReference type="ARBA" id="ARBA00022729"/>
    </source>
</evidence>
<dbReference type="GO" id="GO:0005524">
    <property type="term" value="F:ATP binding"/>
    <property type="evidence" value="ECO:0007669"/>
    <property type="project" value="UniProtKB-UniRule"/>
</dbReference>
<protein>
    <recommendedName>
        <fullName evidence="13">Receptor-like serine/threonine-protein kinase</fullName>
        <ecNumber evidence="13">2.7.11.1</ecNumber>
    </recommendedName>
</protein>
<evidence type="ECO:0000259" key="22">
    <source>
        <dbReference type="PROSITE" id="PS50948"/>
    </source>
</evidence>
<evidence type="ECO:0000256" key="15">
    <source>
        <dbReference type="PROSITE-ProRule" id="PRU10141"/>
    </source>
</evidence>
<evidence type="ECO:0000256" key="9">
    <source>
        <dbReference type="ARBA" id="ARBA00023157"/>
    </source>
</evidence>
<dbReference type="InterPro" id="IPR011009">
    <property type="entry name" value="Kinase-like_dom_sf"/>
</dbReference>
<evidence type="ECO:0000256" key="18">
    <source>
        <dbReference type="SAM" id="SignalP"/>
    </source>
</evidence>
<keyword evidence="3 13" id="KW-0723">Serine/threonine-protein kinase</keyword>
<dbReference type="InterPro" id="IPR017441">
    <property type="entry name" value="Protein_kinase_ATP_BS"/>
</dbReference>
<evidence type="ECO:0000256" key="11">
    <source>
        <dbReference type="ARBA" id="ARBA00047899"/>
    </source>
</evidence>
<dbReference type="InterPro" id="IPR008271">
    <property type="entry name" value="Ser/Thr_kinase_AS"/>
</dbReference>
<dbReference type="PROSITE" id="PS50026">
    <property type="entry name" value="EGF_3"/>
    <property type="match status" value="1"/>
</dbReference>
<dbReference type="CDD" id="cd00028">
    <property type="entry name" value="B_lectin"/>
    <property type="match status" value="1"/>
</dbReference>
<dbReference type="PROSITE" id="PS00107">
    <property type="entry name" value="PROTEIN_KINASE_ATP"/>
    <property type="match status" value="1"/>
</dbReference>
<dbReference type="CDD" id="cd00054">
    <property type="entry name" value="EGF_CA"/>
    <property type="match status" value="1"/>
</dbReference>
<keyword evidence="14" id="KW-0245">EGF-like domain</keyword>
<evidence type="ECO:0000313" key="24">
    <source>
        <dbReference type="Proteomes" id="UP001443914"/>
    </source>
</evidence>
<keyword evidence="9" id="KW-1015">Disulfide bond</keyword>
<dbReference type="CDD" id="cd01098">
    <property type="entry name" value="PAN_AP_plant"/>
    <property type="match status" value="1"/>
</dbReference>
<proteinExistence type="inferred from homology"/>
<feature type="signal peptide" evidence="18">
    <location>
        <begin position="1"/>
        <end position="18"/>
    </location>
</feature>
<reference evidence="23" key="1">
    <citation type="submission" date="2024-03" db="EMBL/GenBank/DDBJ databases">
        <title>WGS assembly of Saponaria officinalis var. Norfolk2.</title>
        <authorList>
            <person name="Jenkins J."/>
            <person name="Shu S."/>
            <person name="Grimwood J."/>
            <person name="Barry K."/>
            <person name="Goodstein D."/>
            <person name="Schmutz J."/>
            <person name="Leebens-Mack J."/>
            <person name="Osbourn A."/>
        </authorList>
    </citation>
    <scope>NUCLEOTIDE SEQUENCE [LARGE SCALE GENOMIC DNA]</scope>
    <source>
        <strain evidence="23">JIC</strain>
    </source>
</reference>
<keyword evidence="10" id="KW-0325">Glycoprotein</keyword>
<dbReference type="PANTHER" id="PTHR27002:SF851">
    <property type="entry name" value="G-TYPE LECTIN S-RECEPTOR-LIKE SERINE_THREONINE-PROTEIN KINASE SD1-1"/>
    <property type="match status" value="1"/>
</dbReference>
<dbReference type="Pfam" id="PF01453">
    <property type="entry name" value="B_lectin"/>
    <property type="match status" value="1"/>
</dbReference>
<feature type="domain" description="Apple" evidence="22">
    <location>
        <begin position="338"/>
        <end position="419"/>
    </location>
</feature>
<dbReference type="InterPro" id="IPR000719">
    <property type="entry name" value="Prot_kinase_dom"/>
</dbReference>
<dbReference type="GO" id="GO:0048544">
    <property type="term" value="P:recognition of pollen"/>
    <property type="evidence" value="ECO:0007669"/>
    <property type="project" value="InterPro"/>
</dbReference>
<feature type="domain" description="Protein kinase" evidence="19">
    <location>
        <begin position="521"/>
        <end position="792"/>
    </location>
</feature>
<dbReference type="InterPro" id="IPR003609">
    <property type="entry name" value="Pan_app"/>
</dbReference>
<dbReference type="Pfam" id="PF07714">
    <property type="entry name" value="PK_Tyr_Ser-Thr"/>
    <property type="match status" value="1"/>
</dbReference>
<comment type="caution">
    <text evidence="14">Lacks conserved residue(s) required for the propagation of feature annotation.</text>
</comment>
<feature type="transmembrane region" description="Helical" evidence="17">
    <location>
        <begin position="456"/>
        <end position="477"/>
    </location>
</feature>
<dbReference type="CDD" id="cd14066">
    <property type="entry name" value="STKc_IRAK"/>
    <property type="match status" value="1"/>
</dbReference>
<evidence type="ECO:0000256" key="8">
    <source>
        <dbReference type="ARBA" id="ARBA00022840"/>
    </source>
</evidence>
<evidence type="ECO:0000259" key="20">
    <source>
        <dbReference type="PROSITE" id="PS50026"/>
    </source>
</evidence>
<keyword evidence="4 13" id="KW-0808">Transferase</keyword>
<evidence type="ECO:0000256" key="1">
    <source>
        <dbReference type="ARBA" id="ARBA00004251"/>
    </source>
</evidence>
<comment type="similarity">
    <text evidence="13">Belongs to the protein kinase superfamily. Ser/Thr protein kinase family.</text>
</comment>
<dbReference type="Proteomes" id="UP001443914">
    <property type="component" value="Unassembled WGS sequence"/>
</dbReference>
<dbReference type="SMART" id="SM00473">
    <property type="entry name" value="PAN_AP"/>
    <property type="match status" value="1"/>
</dbReference>
<evidence type="ECO:0000256" key="4">
    <source>
        <dbReference type="ARBA" id="ARBA00022679"/>
    </source>
</evidence>
<dbReference type="GO" id="GO:0005886">
    <property type="term" value="C:plasma membrane"/>
    <property type="evidence" value="ECO:0007669"/>
    <property type="project" value="UniProtKB-SubCell"/>
</dbReference>
<evidence type="ECO:0000256" key="14">
    <source>
        <dbReference type="PROSITE-ProRule" id="PRU00076"/>
    </source>
</evidence>
<dbReference type="PANTHER" id="PTHR27002">
    <property type="entry name" value="RECEPTOR-LIKE SERINE/THREONINE-PROTEIN KINASE SD1-8"/>
    <property type="match status" value="1"/>
</dbReference>
<comment type="caution">
    <text evidence="23">The sequence shown here is derived from an EMBL/GenBank/DDBJ whole genome shotgun (WGS) entry which is preliminary data.</text>
</comment>
<keyword evidence="2" id="KW-1003">Cell membrane</keyword>
<keyword evidence="17" id="KW-0812">Transmembrane</keyword>
<dbReference type="InterPro" id="IPR000742">
    <property type="entry name" value="EGF"/>
</dbReference>
<evidence type="ECO:0000256" key="6">
    <source>
        <dbReference type="ARBA" id="ARBA00022741"/>
    </source>
</evidence>
<feature type="compositionally biased region" description="Low complexity" evidence="16">
    <location>
        <begin position="813"/>
        <end position="825"/>
    </location>
</feature>
<dbReference type="PROSITE" id="PS50927">
    <property type="entry name" value="BULB_LECTIN"/>
    <property type="match status" value="1"/>
</dbReference>
<dbReference type="InterPro" id="IPR001480">
    <property type="entry name" value="Bulb-type_lectin_dom"/>
</dbReference>
<comment type="subcellular location">
    <subcellularLocation>
        <location evidence="1">Cell membrane</location>
        <topology evidence="1">Single-pass type I membrane protein</topology>
    </subcellularLocation>
</comment>
<evidence type="ECO:0000256" key="16">
    <source>
        <dbReference type="SAM" id="MobiDB-lite"/>
    </source>
</evidence>
<dbReference type="EMBL" id="JBDFQZ010000007">
    <property type="protein sequence ID" value="KAK9706601.1"/>
    <property type="molecule type" value="Genomic_DNA"/>
</dbReference>
<dbReference type="InterPro" id="IPR000858">
    <property type="entry name" value="S_locus_glycoprot_dom"/>
</dbReference>
<evidence type="ECO:0000313" key="23">
    <source>
        <dbReference type="EMBL" id="KAK9706601.1"/>
    </source>
</evidence>
<evidence type="ECO:0000259" key="19">
    <source>
        <dbReference type="PROSITE" id="PS50011"/>
    </source>
</evidence>
<accession>A0AAW1JUI6</accession>
<comment type="catalytic activity">
    <reaction evidence="11 13">
        <text>L-threonyl-[protein] + ATP = O-phospho-L-threonyl-[protein] + ADP + H(+)</text>
        <dbReference type="Rhea" id="RHEA:46608"/>
        <dbReference type="Rhea" id="RHEA-COMP:11060"/>
        <dbReference type="Rhea" id="RHEA-COMP:11605"/>
        <dbReference type="ChEBI" id="CHEBI:15378"/>
        <dbReference type="ChEBI" id="CHEBI:30013"/>
        <dbReference type="ChEBI" id="CHEBI:30616"/>
        <dbReference type="ChEBI" id="CHEBI:61977"/>
        <dbReference type="ChEBI" id="CHEBI:456216"/>
        <dbReference type="EC" id="2.7.11.1"/>
    </reaction>
</comment>
<keyword evidence="17" id="KW-0472">Membrane</keyword>
<keyword evidence="24" id="KW-1185">Reference proteome</keyword>
<organism evidence="23 24">
    <name type="scientific">Saponaria officinalis</name>
    <name type="common">Common soapwort</name>
    <name type="synonym">Lychnis saponaria</name>
    <dbReference type="NCBI Taxonomy" id="3572"/>
    <lineage>
        <taxon>Eukaryota</taxon>
        <taxon>Viridiplantae</taxon>
        <taxon>Streptophyta</taxon>
        <taxon>Embryophyta</taxon>
        <taxon>Tracheophyta</taxon>
        <taxon>Spermatophyta</taxon>
        <taxon>Magnoliopsida</taxon>
        <taxon>eudicotyledons</taxon>
        <taxon>Gunneridae</taxon>
        <taxon>Pentapetalae</taxon>
        <taxon>Caryophyllales</taxon>
        <taxon>Caryophyllaceae</taxon>
        <taxon>Caryophylleae</taxon>
        <taxon>Saponaria</taxon>
    </lineage>
</organism>
<evidence type="ECO:0000256" key="3">
    <source>
        <dbReference type="ARBA" id="ARBA00022527"/>
    </source>
</evidence>
<dbReference type="Gene3D" id="3.30.200.20">
    <property type="entry name" value="Phosphorylase Kinase, domain 1"/>
    <property type="match status" value="1"/>
</dbReference>
<evidence type="ECO:0000256" key="13">
    <source>
        <dbReference type="PIRNR" id="PIRNR000641"/>
    </source>
</evidence>
<dbReference type="Gene3D" id="1.10.510.10">
    <property type="entry name" value="Transferase(Phosphotransferase) domain 1"/>
    <property type="match status" value="1"/>
</dbReference>
<name>A0AAW1JUI6_SAPOF</name>
<evidence type="ECO:0000256" key="2">
    <source>
        <dbReference type="ARBA" id="ARBA00022475"/>
    </source>
</evidence>
<keyword evidence="5 18" id="KW-0732">Signal</keyword>
<dbReference type="InterPro" id="IPR001245">
    <property type="entry name" value="Ser-Thr/Tyr_kinase_cat_dom"/>
</dbReference>
<dbReference type="AlphaFoldDB" id="A0AAW1JUI6"/>
<evidence type="ECO:0000256" key="10">
    <source>
        <dbReference type="ARBA" id="ARBA00023180"/>
    </source>
</evidence>